<dbReference type="InterPro" id="IPR006912">
    <property type="entry name" value="Harbinger_derived_prot"/>
</dbReference>
<dbReference type="Pfam" id="PF04827">
    <property type="entry name" value="Plant_tran"/>
    <property type="match status" value="1"/>
</dbReference>
<dbReference type="PANTHER" id="PTHR47150">
    <property type="entry name" value="OS12G0169200 PROTEIN"/>
    <property type="match status" value="1"/>
</dbReference>
<dbReference type="Proteomes" id="UP001231189">
    <property type="component" value="Unassembled WGS sequence"/>
</dbReference>
<gene>
    <name evidence="1" type="ORF">QYE76_031988</name>
</gene>
<sequence length="446" mass="51163">MSSSSSSSSLLATWRAHGARPFARKSSSYDSSDDEFDQEEEENISILLAYRAVKRPKFGGSVFGRQKLWRERIEGHEKLMRSYFNENPIFPESYFRRRFRMSLNLFKHIAAEVTKYDRFFEQRRNAAGELGHSTYQKVTAALRMLAYGIPADLIDDHLAMGESTSILCVKRFVVAIVNVFGSTYLRAPNAQDTARLLEINANRGFPGMLGSIDCMHWSWKNCPAAWHGQFKGYKKDATIVLEAVADQETWIWHAFFGMPGSCNDINVLQRSPLMTRLAMREGPLVEFEANGHKYNYGYFLADGIYPRWQTFVKPIIQPRDMDSEGEMIVQMMVDEQAFNDDDDLREHLSIVVSLQNMLDADAEERKRPRRGDGATHADNFWRQYRMSTSLFMTILHGVREVDPYFKLKHDDVGTAGFSSIQKCTAAMRMLAYEAYADTYDGLPSHE</sequence>
<reference evidence="1" key="1">
    <citation type="submission" date="2023-07" db="EMBL/GenBank/DDBJ databases">
        <title>A chromosome-level genome assembly of Lolium multiflorum.</title>
        <authorList>
            <person name="Chen Y."/>
            <person name="Copetti D."/>
            <person name="Kolliker R."/>
            <person name="Studer B."/>
        </authorList>
    </citation>
    <scope>NUCLEOTIDE SEQUENCE</scope>
    <source>
        <strain evidence="1">02402/16</strain>
        <tissue evidence="1">Leaf</tissue>
    </source>
</reference>
<keyword evidence="2" id="KW-1185">Reference proteome</keyword>
<comment type="caution">
    <text evidence="1">The sequence shown here is derived from an EMBL/GenBank/DDBJ whole genome shotgun (WGS) entry which is preliminary data.</text>
</comment>
<dbReference type="PANTHER" id="PTHR47150:SF7">
    <property type="entry name" value="NUCLEASE"/>
    <property type="match status" value="1"/>
</dbReference>
<dbReference type="EMBL" id="JAUUTY010000007">
    <property type="protein sequence ID" value="KAK1608315.1"/>
    <property type="molecule type" value="Genomic_DNA"/>
</dbReference>
<dbReference type="AlphaFoldDB" id="A0AAD8VKQ0"/>
<name>A0AAD8VKQ0_LOLMU</name>
<accession>A0AAD8VKQ0</accession>
<proteinExistence type="predicted"/>
<protein>
    <submittedName>
        <fullName evidence="1">Uncharacterized protein</fullName>
    </submittedName>
</protein>
<evidence type="ECO:0000313" key="2">
    <source>
        <dbReference type="Proteomes" id="UP001231189"/>
    </source>
</evidence>
<evidence type="ECO:0000313" key="1">
    <source>
        <dbReference type="EMBL" id="KAK1608315.1"/>
    </source>
</evidence>
<organism evidence="1 2">
    <name type="scientific">Lolium multiflorum</name>
    <name type="common">Italian ryegrass</name>
    <name type="synonym">Lolium perenne subsp. multiflorum</name>
    <dbReference type="NCBI Taxonomy" id="4521"/>
    <lineage>
        <taxon>Eukaryota</taxon>
        <taxon>Viridiplantae</taxon>
        <taxon>Streptophyta</taxon>
        <taxon>Embryophyta</taxon>
        <taxon>Tracheophyta</taxon>
        <taxon>Spermatophyta</taxon>
        <taxon>Magnoliopsida</taxon>
        <taxon>Liliopsida</taxon>
        <taxon>Poales</taxon>
        <taxon>Poaceae</taxon>
        <taxon>BOP clade</taxon>
        <taxon>Pooideae</taxon>
        <taxon>Poodae</taxon>
        <taxon>Poeae</taxon>
        <taxon>Poeae Chloroplast Group 2 (Poeae type)</taxon>
        <taxon>Loliodinae</taxon>
        <taxon>Loliinae</taxon>
        <taxon>Lolium</taxon>
    </lineage>
</organism>